<gene>
    <name evidence="15" type="ORF">E5225_16605</name>
</gene>
<dbReference type="GO" id="GO:0046677">
    <property type="term" value="P:response to antibiotic"/>
    <property type="evidence" value="ECO:0007669"/>
    <property type="project" value="UniProtKB-UniRule"/>
</dbReference>
<evidence type="ECO:0000256" key="9">
    <source>
        <dbReference type="RuleBase" id="RU361140"/>
    </source>
</evidence>
<evidence type="ECO:0000256" key="4">
    <source>
        <dbReference type="ARBA" id="ARBA00012865"/>
    </source>
</evidence>
<evidence type="ECO:0000256" key="6">
    <source>
        <dbReference type="ARBA" id="ARBA00022801"/>
    </source>
</evidence>
<dbReference type="RefSeq" id="WP_135973879.1">
    <property type="nucleotide sequence ID" value="NZ_CP039291.1"/>
</dbReference>
<dbReference type="InterPro" id="IPR007887">
    <property type="entry name" value="MecA_N"/>
</dbReference>
<evidence type="ECO:0000256" key="11">
    <source>
        <dbReference type="SAM" id="SignalP"/>
    </source>
</evidence>
<dbReference type="Pfam" id="PF00905">
    <property type="entry name" value="Transpeptidase"/>
    <property type="match status" value="1"/>
</dbReference>
<evidence type="ECO:0000256" key="5">
    <source>
        <dbReference type="ARBA" id="ARBA00022729"/>
    </source>
</evidence>
<proteinExistence type="inferred from homology"/>
<keyword evidence="8 9" id="KW-0046">Antibiotic resistance</keyword>
<evidence type="ECO:0000256" key="1">
    <source>
        <dbReference type="ARBA" id="ARBA00004370"/>
    </source>
</evidence>
<dbReference type="EC" id="3.5.2.6" evidence="4 9"/>
<dbReference type="GO" id="GO:0008658">
    <property type="term" value="F:penicillin binding"/>
    <property type="evidence" value="ECO:0007669"/>
    <property type="project" value="InterPro"/>
</dbReference>
<dbReference type="Proteomes" id="UP000296469">
    <property type="component" value="Chromosome"/>
</dbReference>
<feature type="signal peptide" evidence="11">
    <location>
        <begin position="1"/>
        <end position="30"/>
    </location>
</feature>
<dbReference type="PANTHER" id="PTHR30627:SF24">
    <property type="entry name" value="PENICILLIN-BINDING PROTEIN 4B"/>
    <property type="match status" value="1"/>
</dbReference>
<dbReference type="InterPro" id="IPR001460">
    <property type="entry name" value="PCN-bd_Tpept"/>
</dbReference>
<evidence type="ECO:0000256" key="8">
    <source>
        <dbReference type="ARBA" id="ARBA00023251"/>
    </source>
</evidence>
<evidence type="ECO:0000259" key="12">
    <source>
        <dbReference type="Pfam" id="PF00905"/>
    </source>
</evidence>
<dbReference type="InterPro" id="IPR012338">
    <property type="entry name" value="Beta-lactam/transpept-like"/>
</dbReference>
<feature type="domain" description="Penicillin-binding protein transpeptidase" evidence="12">
    <location>
        <begin position="365"/>
        <end position="669"/>
    </location>
</feature>
<dbReference type="InterPro" id="IPR002137">
    <property type="entry name" value="Beta-lactam_class-D_AS"/>
</dbReference>
<feature type="compositionally biased region" description="Low complexity" evidence="10">
    <location>
        <begin position="557"/>
        <end position="585"/>
    </location>
</feature>
<dbReference type="InterPro" id="IPR050515">
    <property type="entry name" value="Beta-lactam/transpept"/>
</dbReference>
<dbReference type="GO" id="GO:0005886">
    <property type="term" value="C:plasma membrane"/>
    <property type="evidence" value="ECO:0007669"/>
    <property type="project" value="TreeGrafter"/>
</dbReference>
<evidence type="ECO:0000256" key="10">
    <source>
        <dbReference type="SAM" id="MobiDB-lite"/>
    </source>
</evidence>
<dbReference type="SUPFAM" id="SSF56519">
    <property type="entry name" value="Penicillin binding protein dimerisation domain"/>
    <property type="match status" value="1"/>
</dbReference>
<reference evidence="15 16" key="1">
    <citation type="submission" date="2019-04" db="EMBL/GenBank/DDBJ databases">
        <title>Isolation and identification of Cellulomonas shaoxiangyii sp. Nov. isolated from feces of the Tibetan antelopes (Pantholops hodgsonii) in the Qinghai-Tibet plateau of China.</title>
        <authorList>
            <person name="Tian Z."/>
        </authorList>
    </citation>
    <scope>NUCLEOTIDE SEQUENCE [LARGE SCALE GENOMIC DNA]</scope>
    <source>
        <strain evidence="15 16">Z28</strain>
    </source>
</reference>
<name>A0A4P7SL50_9CELL</name>
<keyword evidence="6 9" id="KW-0378">Hydrolase</keyword>
<evidence type="ECO:0000259" key="13">
    <source>
        <dbReference type="Pfam" id="PF03717"/>
    </source>
</evidence>
<protein>
    <recommendedName>
        <fullName evidence="4 9">Beta-lactamase</fullName>
        <ecNumber evidence="4 9">3.5.2.6</ecNumber>
    </recommendedName>
</protein>
<dbReference type="GO" id="GO:0008800">
    <property type="term" value="F:beta-lactamase activity"/>
    <property type="evidence" value="ECO:0007669"/>
    <property type="project" value="UniProtKB-UniRule"/>
</dbReference>
<evidence type="ECO:0000256" key="2">
    <source>
        <dbReference type="ARBA" id="ARBA00007171"/>
    </source>
</evidence>
<dbReference type="GO" id="GO:0071972">
    <property type="term" value="F:peptidoglycan L,D-transpeptidase activity"/>
    <property type="evidence" value="ECO:0007669"/>
    <property type="project" value="TreeGrafter"/>
</dbReference>
<dbReference type="GO" id="GO:0071555">
    <property type="term" value="P:cell wall organization"/>
    <property type="evidence" value="ECO:0007669"/>
    <property type="project" value="TreeGrafter"/>
</dbReference>
<evidence type="ECO:0000313" key="15">
    <source>
        <dbReference type="EMBL" id="QCB94942.1"/>
    </source>
</evidence>
<dbReference type="PROSITE" id="PS00337">
    <property type="entry name" value="BETA_LACTAMASE_D"/>
    <property type="match status" value="1"/>
</dbReference>
<keyword evidence="7" id="KW-0472">Membrane</keyword>
<evidence type="ECO:0000256" key="3">
    <source>
        <dbReference type="ARBA" id="ARBA00007898"/>
    </source>
</evidence>
<dbReference type="GO" id="GO:0017001">
    <property type="term" value="P:antibiotic catabolic process"/>
    <property type="evidence" value="ECO:0007669"/>
    <property type="project" value="InterPro"/>
</dbReference>
<comment type="similarity">
    <text evidence="3 9">Belongs to the class-D beta-lactamase family.</text>
</comment>
<dbReference type="SUPFAM" id="SSF56601">
    <property type="entry name" value="beta-lactamase/transpeptidase-like"/>
    <property type="match status" value="1"/>
</dbReference>
<feature type="region of interest" description="Disordered" evidence="10">
    <location>
        <begin position="546"/>
        <end position="585"/>
    </location>
</feature>
<feature type="domain" description="Penicillin-binding protein dimerisation" evidence="13">
    <location>
        <begin position="159"/>
        <end position="322"/>
    </location>
</feature>
<dbReference type="PROSITE" id="PS51257">
    <property type="entry name" value="PROKAR_LIPOPROTEIN"/>
    <property type="match status" value="1"/>
</dbReference>
<comment type="subcellular location">
    <subcellularLocation>
        <location evidence="1">Membrane</location>
    </subcellularLocation>
</comment>
<dbReference type="Gene3D" id="3.40.710.10">
    <property type="entry name" value="DD-peptidase/beta-lactamase superfamily"/>
    <property type="match status" value="1"/>
</dbReference>
<accession>A0A4P7SL50</accession>
<dbReference type="AlphaFoldDB" id="A0A4P7SL50"/>
<keyword evidence="5 11" id="KW-0732">Signal</keyword>
<organism evidence="15 16">
    <name type="scientific">Cellulomonas shaoxiangyii</name>
    <dbReference type="NCBI Taxonomy" id="2566013"/>
    <lineage>
        <taxon>Bacteria</taxon>
        <taxon>Bacillati</taxon>
        <taxon>Actinomycetota</taxon>
        <taxon>Actinomycetes</taxon>
        <taxon>Micrococcales</taxon>
        <taxon>Cellulomonadaceae</taxon>
        <taxon>Cellulomonas</taxon>
    </lineage>
</organism>
<keyword evidence="16" id="KW-1185">Reference proteome</keyword>
<evidence type="ECO:0000313" key="16">
    <source>
        <dbReference type="Proteomes" id="UP000296469"/>
    </source>
</evidence>
<dbReference type="Pfam" id="PF05223">
    <property type="entry name" value="MecA_N"/>
    <property type="match status" value="1"/>
</dbReference>
<dbReference type="OrthoDB" id="5241017at2"/>
<dbReference type="InterPro" id="IPR005311">
    <property type="entry name" value="PBP_dimer"/>
</dbReference>
<dbReference type="KEGG" id="celz:E5225_16605"/>
<sequence>MATTRTARSHLRRTAWAAACAALLTSGVAACTPDRPEPRPAAEALAAALASGDFADVPLDAGAPAPAELATRRAAVVAGLGETATATVEVGDITTADDDETATAALDVTWDVPWTDTDWTWTADARLARDDEDAWTVAWSPGLLAPGLTDTEVLRAERTAAPRGDVLGAGDAVIVTPRDVERFGIDKTRVPPDQQDAAARALAAALGTDADAYAQRVAGAGEKAFVEAITLRVEDASVDKMALRALPGVVAVPDRVPLAPTRTFARPVLGAVGPATAEVVEASEGAVAAGDLAGLSGLQRQYDERLRGTPGVTVSAVPAEGVDSSTVRLLFRTEPVAGEPLRTTIDPALQEHAEGILAGVAPASAIVAVRPSTGDVVVAASGAGGEGMSTATLGQYAPGSTFKVVSALAYLRGGLTPASAVTCPPTISVDGRTFGNFPGYPAAALGDVPFRTAFAHSCNTAFIGSRDLADSGALADAARSLGLDPAAELGFPAFLGAVPDESSGTGHAASVIGQGQVLASPLGMATVAASVAAGAVVVPRLVVDPEPGGDPAAEPSPDTAGSTADAAADTAATVQPAAAAGPATPLTGDEAAALQDLMRAVVTEGGATLLADLPGEPVLAKTGTAQFGDDADLRNHAWMIAVQGDLAVAVFVGEGDYGSTTAGPLLRSFLAG</sequence>
<dbReference type="Pfam" id="PF03717">
    <property type="entry name" value="PBP_dimer"/>
    <property type="match status" value="1"/>
</dbReference>
<comment type="similarity">
    <text evidence="2">Belongs to the transpeptidase family.</text>
</comment>
<dbReference type="PANTHER" id="PTHR30627">
    <property type="entry name" value="PEPTIDOGLYCAN D,D-TRANSPEPTIDASE"/>
    <property type="match status" value="1"/>
</dbReference>
<evidence type="ECO:0000256" key="7">
    <source>
        <dbReference type="ARBA" id="ARBA00023136"/>
    </source>
</evidence>
<feature type="domain" description="NTF2-like N-terminal transpeptidase" evidence="14">
    <location>
        <begin position="38"/>
        <end position="151"/>
    </location>
</feature>
<feature type="chain" id="PRO_5020873809" description="Beta-lactamase" evidence="11">
    <location>
        <begin position="31"/>
        <end position="672"/>
    </location>
</feature>
<dbReference type="EMBL" id="CP039291">
    <property type="protein sequence ID" value="QCB94942.1"/>
    <property type="molecule type" value="Genomic_DNA"/>
</dbReference>
<evidence type="ECO:0000259" key="14">
    <source>
        <dbReference type="Pfam" id="PF05223"/>
    </source>
</evidence>
<dbReference type="InterPro" id="IPR036138">
    <property type="entry name" value="PBP_dimer_sf"/>
</dbReference>
<dbReference type="Gene3D" id="3.90.1310.10">
    <property type="entry name" value="Penicillin-binding protein 2a (Domain 2)"/>
    <property type="match status" value="1"/>
</dbReference>
<comment type="catalytic activity">
    <reaction evidence="9">
        <text>a beta-lactam + H2O = a substituted beta-amino acid</text>
        <dbReference type="Rhea" id="RHEA:20401"/>
        <dbReference type="ChEBI" id="CHEBI:15377"/>
        <dbReference type="ChEBI" id="CHEBI:35627"/>
        <dbReference type="ChEBI" id="CHEBI:140347"/>
        <dbReference type="EC" id="3.5.2.6"/>
    </reaction>
</comment>